<evidence type="ECO:0000256" key="1">
    <source>
        <dbReference type="SAM" id="Coils"/>
    </source>
</evidence>
<dbReference type="EMBL" id="JAACYA010000002">
    <property type="protein sequence ID" value="MBK3333408.1"/>
    <property type="molecule type" value="Genomic_DNA"/>
</dbReference>
<dbReference type="Proteomes" id="UP000772812">
    <property type="component" value="Unassembled WGS sequence"/>
</dbReference>
<evidence type="ECO:0000313" key="3">
    <source>
        <dbReference type="EMBL" id="MBK3333408.1"/>
    </source>
</evidence>
<keyword evidence="4" id="KW-1185">Reference proteome</keyword>
<proteinExistence type="predicted"/>
<dbReference type="RefSeq" id="WP_200675023.1">
    <property type="nucleotide sequence ID" value="NZ_JAACYA010000002.1"/>
</dbReference>
<feature type="coiled-coil region" evidence="1">
    <location>
        <begin position="107"/>
        <end position="260"/>
    </location>
</feature>
<keyword evidence="2" id="KW-0472">Membrane</keyword>
<sequence>MYSPEQICDAVKNLEKNLIELKKTPNLPYNATHTGYTLKQAIDIIEEIIILLKQACEDKLIEVIGINNIKPIIDNLNLLNSNLQRKDYTNIISAIVILYPLIKYLNLDLYLKNIPVYQKKLKQLEELRNQYEETLKTLKSSEEEYKKHLKTLESALPQVEKIEKIYEEIDELNDKRELFLKNSDFIEETKNEINLLKQKISSEKEELIKTKTEIEKLREELELLLEESTTDFSKLKEDYETSMKEKSAELEKLINKAKQTLEWTEASALKTAFEKRAKKLEEEASKRYKHFIRASLAITAIALVVIFGGEFLFNENSWLFTIARITILIPAFFVGYGLWRSWQQTKLLADEYNNKKILAENLMIGANTLKERLEVDGDETKEKFLHPTIVKLLEDPIEKIYKLSIESERNSLLKKFLPLKKGMKDIEKNDED</sequence>
<evidence type="ECO:0000313" key="4">
    <source>
        <dbReference type="Proteomes" id="UP000772812"/>
    </source>
</evidence>
<keyword evidence="2" id="KW-0812">Transmembrane</keyword>
<feature type="transmembrane region" description="Helical" evidence="2">
    <location>
        <begin position="291"/>
        <end position="312"/>
    </location>
</feature>
<reference evidence="3 4" key="1">
    <citation type="journal article" date="2021" name="Syst. Appl. Microbiol.">
        <title>Persephonella atlantica sp. nov.: How to adapt to physico-chemical gradients in high temperature hydrothermal habitats.</title>
        <authorList>
            <person name="Francois D.X."/>
            <person name="Godfroy A."/>
            <person name="Mathien C."/>
            <person name="Aube J."/>
            <person name="Cathalot C."/>
            <person name="Lesongeur F."/>
            <person name="L'Haridon S."/>
            <person name="Philippon X."/>
            <person name="Roussel E.G."/>
        </authorList>
    </citation>
    <scope>NUCLEOTIDE SEQUENCE [LARGE SCALE GENOMIC DNA]</scope>
    <source>
        <strain evidence="3 4">MO1340</strain>
    </source>
</reference>
<dbReference type="Gene3D" id="1.10.287.1490">
    <property type="match status" value="1"/>
</dbReference>
<organism evidence="3 4">
    <name type="scientific">Persephonella atlantica</name>
    <dbReference type="NCBI Taxonomy" id="2699429"/>
    <lineage>
        <taxon>Bacteria</taxon>
        <taxon>Pseudomonadati</taxon>
        <taxon>Aquificota</taxon>
        <taxon>Aquificia</taxon>
        <taxon>Aquificales</taxon>
        <taxon>Hydrogenothermaceae</taxon>
        <taxon>Persephonella</taxon>
    </lineage>
</organism>
<keyword evidence="2" id="KW-1133">Transmembrane helix</keyword>
<name>A0ABS1GKE8_9AQUI</name>
<evidence type="ECO:0000256" key="2">
    <source>
        <dbReference type="SAM" id="Phobius"/>
    </source>
</evidence>
<gene>
    <name evidence="3" type="ORF">GWK41_10065</name>
</gene>
<protein>
    <submittedName>
        <fullName evidence="3">Uncharacterized protein</fullName>
    </submittedName>
</protein>
<comment type="caution">
    <text evidence="3">The sequence shown here is derived from an EMBL/GenBank/DDBJ whole genome shotgun (WGS) entry which is preliminary data.</text>
</comment>
<feature type="transmembrane region" description="Helical" evidence="2">
    <location>
        <begin position="318"/>
        <end position="339"/>
    </location>
</feature>
<keyword evidence="1" id="KW-0175">Coiled coil</keyword>
<accession>A0ABS1GKE8</accession>